<dbReference type="EMBL" id="KB445795">
    <property type="protein sequence ID" value="EMD38172.1"/>
    <property type="molecule type" value="Genomic_DNA"/>
</dbReference>
<sequence length="344" mass="38159">MCRSSRRSAPRGAASCPTRGSTHTANDKRSRAVVRLHVVPLPSLQLKSFGTEGSDRNVSGTRWAPGTPVLASADADIVLSSSNNIHFHVHSQLLRHASGWFKTLLSLPGPSTPQTEPDVIRMDEPTLTLEALLCIASGMEVPALRPIDFYEDVLLAAEKYEMPGPISIVRIALSSNLLDAPPLRVYAIATRRGWNDEATAASARTLEMDLFDPELEAELTRIDASFLMKLLQLHHSRRQLLQKALDSTEVYKSTRIYKDSAKESLYVCPVCGVTAIRTDWLRLRYDLPSRPVIPSVSTLYRDPTMKEMSKATCSDCRKNVYDIISIVEQIVEILECLPKCVSLS</sequence>
<evidence type="ECO:0000259" key="2">
    <source>
        <dbReference type="PROSITE" id="PS50097"/>
    </source>
</evidence>
<accession>M2RI60</accession>
<keyword evidence="4" id="KW-1185">Reference proteome</keyword>
<dbReference type="SUPFAM" id="SSF54695">
    <property type="entry name" value="POZ domain"/>
    <property type="match status" value="1"/>
</dbReference>
<dbReference type="PROSITE" id="PS50097">
    <property type="entry name" value="BTB"/>
    <property type="match status" value="1"/>
</dbReference>
<dbReference type="InterPro" id="IPR000210">
    <property type="entry name" value="BTB/POZ_dom"/>
</dbReference>
<dbReference type="STRING" id="914234.M2RI60"/>
<gene>
    <name evidence="3" type="ORF">CERSUDRAFT_113325</name>
</gene>
<protein>
    <recommendedName>
        <fullName evidence="2">BTB domain-containing protein</fullName>
    </recommendedName>
</protein>
<dbReference type="Gene3D" id="3.30.710.10">
    <property type="entry name" value="Potassium Channel Kv1.1, Chain A"/>
    <property type="match status" value="1"/>
</dbReference>
<dbReference type="HOGENOM" id="CLU_052397_2_0_1"/>
<reference evidence="3 4" key="1">
    <citation type="journal article" date="2012" name="Proc. Natl. Acad. Sci. U.S.A.">
        <title>Comparative genomics of Ceriporiopsis subvermispora and Phanerochaete chrysosporium provide insight into selective ligninolysis.</title>
        <authorList>
            <person name="Fernandez-Fueyo E."/>
            <person name="Ruiz-Duenas F.J."/>
            <person name="Ferreira P."/>
            <person name="Floudas D."/>
            <person name="Hibbett D.S."/>
            <person name="Canessa P."/>
            <person name="Larrondo L.F."/>
            <person name="James T.Y."/>
            <person name="Seelenfreund D."/>
            <person name="Lobos S."/>
            <person name="Polanco R."/>
            <person name="Tello M."/>
            <person name="Honda Y."/>
            <person name="Watanabe T."/>
            <person name="Watanabe T."/>
            <person name="Ryu J.S."/>
            <person name="Kubicek C.P."/>
            <person name="Schmoll M."/>
            <person name="Gaskell J."/>
            <person name="Hammel K.E."/>
            <person name="St John F.J."/>
            <person name="Vanden Wymelenberg A."/>
            <person name="Sabat G."/>
            <person name="Splinter BonDurant S."/>
            <person name="Syed K."/>
            <person name="Yadav J.S."/>
            <person name="Doddapaneni H."/>
            <person name="Subramanian V."/>
            <person name="Lavin J.L."/>
            <person name="Oguiza J.A."/>
            <person name="Perez G."/>
            <person name="Pisabarro A.G."/>
            <person name="Ramirez L."/>
            <person name="Santoyo F."/>
            <person name="Master E."/>
            <person name="Coutinho P.M."/>
            <person name="Henrissat B."/>
            <person name="Lombard V."/>
            <person name="Magnuson J.K."/>
            <person name="Kuees U."/>
            <person name="Hori C."/>
            <person name="Igarashi K."/>
            <person name="Samejima M."/>
            <person name="Held B.W."/>
            <person name="Barry K.W."/>
            <person name="LaButti K.M."/>
            <person name="Lapidus A."/>
            <person name="Lindquist E.A."/>
            <person name="Lucas S.M."/>
            <person name="Riley R."/>
            <person name="Salamov A.A."/>
            <person name="Hoffmeister D."/>
            <person name="Schwenk D."/>
            <person name="Hadar Y."/>
            <person name="Yarden O."/>
            <person name="de Vries R.P."/>
            <person name="Wiebenga A."/>
            <person name="Stenlid J."/>
            <person name="Eastwood D."/>
            <person name="Grigoriev I.V."/>
            <person name="Berka R.M."/>
            <person name="Blanchette R.A."/>
            <person name="Kersten P."/>
            <person name="Martinez A.T."/>
            <person name="Vicuna R."/>
            <person name="Cullen D."/>
        </authorList>
    </citation>
    <scope>NUCLEOTIDE SEQUENCE [LARGE SCALE GENOMIC DNA]</scope>
    <source>
        <strain evidence="3 4">B</strain>
    </source>
</reference>
<feature type="region of interest" description="Disordered" evidence="1">
    <location>
        <begin position="1"/>
        <end position="30"/>
    </location>
</feature>
<feature type="domain" description="BTB" evidence="2">
    <location>
        <begin position="75"/>
        <end position="133"/>
    </location>
</feature>
<dbReference type="SMART" id="SM00225">
    <property type="entry name" value="BTB"/>
    <property type="match status" value="1"/>
</dbReference>
<name>M2RI60_CERS8</name>
<evidence type="ECO:0000313" key="4">
    <source>
        <dbReference type="Proteomes" id="UP000016930"/>
    </source>
</evidence>
<organism evidence="3 4">
    <name type="scientific">Ceriporiopsis subvermispora (strain B)</name>
    <name type="common">White-rot fungus</name>
    <name type="synonym">Gelatoporia subvermispora</name>
    <dbReference type="NCBI Taxonomy" id="914234"/>
    <lineage>
        <taxon>Eukaryota</taxon>
        <taxon>Fungi</taxon>
        <taxon>Dikarya</taxon>
        <taxon>Basidiomycota</taxon>
        <taxon>Agaricomycotina</taxon>
        <taxon>Agaricomycetes</taxon>
        <taxon>Polyporales</taxon>
        <taxon>Gelatoporiaceae</taxon>
        <taxon>Gelatoporia</taxon>
    </lineage>
</organism>
<dbReference type="AlphaFoldDB" id="M2RI60"/>
<dbReference type="InterPro" id="IPR011333">
    <property type="entry name" value="SKP1/BTB/POZ_sf"/>
</dbReference>
<evidence type="ECO:0000256" key="1">
    <source>
        <dbReference type="SAM" id="MobiDB-lite"/>
    </source>
</evidence>
<dbReference type="OrthoDB" id="3266199at2759"/>
<evidence type="ECO:0000313" key="3">
    <source>
        <dbReference type="EMBL" id="EMD38172.1"/>
    </source>
</evidence>
<proteinExistence type="predicted"/>
<dbReference type="Proteomes" id="UP000016930">
    <property type="component" value="Unassembled WGS sequence"/>
</dbReference>